<keyword evidence="13" id="KW-1185">Reference proteome</keyword>
<dbReference type="Gene3D" id="3.40.960.10">
    <property type="entry name" value="VSR Endonuclease"/>
    <property type="match status" value="1"/>
</dbReference>
<evidence type="ECO:0000256" key="5">
    <source>
        <dbReference type="ARBA" id="ARBA00022840"/>
    </source>
</evidence>
<dbReference type="InterPro" id="IPR014001">
    <property type="entry name" value="Helicase_ATP-bd"/>
</dbReference>
<dbReference type="Pfam" id="PF00270">
    <property type="entry name" value="DEAD"/>
    <property type="match status" value="1"/>
</dbReference>
<comment type="catalytic activity">
    <reaction evidence="8">
        <text>Couples ATP hydrolysis with the unwinding of duplex DNA by translocating in the 3'-5' direction.</text>
        <dbReference type="EC" id="5.6.2.4"/>
    </reaction>
</comment>
<dbReference type="Proteomes" id="UP001349994">
    <property type="component" value="Unassembled WGS sequence"/>
</dbReference>
<dbReference type="SMART" id="SM00490">
    <property type="entry name" value="HELICc"/>
    <property type="match status" value="1"/>
</dbReference>
<dbReference type="Gene3D" id="3.40.50.300">
    <property type="entry name" value="P-loop containing nucleotide triphosphate hydrolases"/>
    <property type="match status" value="2"/>
</dbReference>
<dbReference type="Pfam" id="PF04480">
    <property type="entry name" value="DUF559"/>
    <property type="match status" value="1"/>
</dbReference>
<dbReference type="InterPro" id="IPR001650">
    <property type="entry name" value="Helicase_C-like"/>
</dbReference>
<proteinExistence type="inferred from homology"/>
<evidence type="ECO:0000256" key="2">
    <source>
        <dbReference type="ARBA" id="ARBA00022741"/>
    </source>
</evidence>
<dbReference type="NCBIfam" id="TIGR00614">
    <property type="entry name" value="recQ_fam"/>
    <property type="match status" value="1"/>
</dbReference>
<evidence type="ECO:0000256" key="4">
    <source>
        <dbReference type="ARBA" id="ARBA00022806"/>
    </source>
</evidence>
<evidence type="ECO:0000256" key="9">
    <source>
        <dbReference type="ARBA" id="ARBA00034808"/>
    </source>
</evidence>
<evidence type="ECO:0000256" key="3">
    <source>
        <dbReference type="ARBA" id="ARBA00022801"/>
    </source>
</evidence>
<keyword evidence="2" id="KW-0547">Nucleotide-binding</keyword>
<dbReference type="Pfam" id="PF00271">
    <property type="entry name" value="Helicase_C"/>
    <property type="match status" value="1"/>
</dbReference>
<reference evidence="12 13" key="1">
    <citation type="submission" date="2024-01" db="EMBL/GenBank/DDBJ databases">
        <title>novel species in genus Adlercreutzia.</title>
        <authorList>
            <person name="Liu X."/>
        </authorList>
    </citation>
    <scope>NUCLEOTIDE SEQUENCE [LARGE SCALE GENOMIC DNA]</scope>
    <source>
        <strain evidence="12 13">R7</strain>
    </source>
</reference>
<accession>A0ABU6IK10</accession>
<dbReference type="EC" id="5.6.2.4" evidence="9"/>
<dbReference type="SMART" id="SM00487">
    <property type="entry name" value="DEXDc"/>
    <property type="match status" value="1"/>
</dbReference>
<name>A0ABU6IK10_9ACTN</name>
<dbReference type="PANTHER" id="PTHR13710:SF105">
    <property type="entry name" value="ATP-DEPENDENT DNA HELICASE Q1"/>
    <property type="match status" value="1"/>
</dbReference>
<dbReference type="PANTHER" id="PTHR13710">
    <property type="entry name" value="DNA HELICASE RECQ FAMILY MEMBER"/>
    <property type="match status" value="1"/>
</dbReference>
<dbReference type="GO" id="GO:0003678">
    <property type="term" value="F:DNA helicase activity"/>
    <property type="evidence" value="ECO:0007669"/>
    <property type="project" value="UniProtKB-EC"/>
</dbReference>
<organism evidence="12 13">
    <name type="scientific">Adlercreutzia wanghongyangiae</name>
    <dbReference type="NCBI Taxonomy" id="3111451"/>
    <lineage>
        <taxon>Bacteria</taxon>
        <taxon>Bacillati</taxon>
        <taxon>Actinomycetota</taxon>
        <taxon>Coriobacteriia</taxon>
        <taxon>Eggerthellales</taxon>
        <taxon>Eggerthellaceae</taxon>
        <taxon>Adlercreutzia</taxon>
    </lineage>
</organism>
<keyword evidence="4 12" id="KW-0347">Helicase</keyword>
<keyword evidence="7" id="KW-0413">Isomerase</keyword>
<dbReference type="InterPro" id="IPR007569">
    <property type="entry name" value="DUF559"/>
</dbReference>
<protein>
    <recommendedName>
        <fullName evidence="9">DNA 3'-5' helicase</fullName>
        <ecNumber evidence="9">5.6.2.4</ecNumber>
    </recommendedName>
</protein>
<dbReference type="PROSITE" id="PS51194">
    <property type="entry name" value="HELICASE_CTER"/>
    <property type="match status" value="1"/>
</dbReference>
<comment type="similarity">
    <text evidence="1">Belongs to the helicase family. RecQ subfamily.</text>
</comment>
<feature type="domain" description="Helicase C-terminal" evidence="11">
    <location>
        <begin position="537"/>
        <end position="693"/>
    </location>
</feature>
<evidence type="ECO:0000313" key="13">
    <source>
        <dbReference type="Proteomes" id="UP001349994"/>
    </source>
</evidence>
<evidence type="ECO:0000259" key="11">
    <source>
        <dbReference type="PROSITE" id="PS51194"/>
    </source>
</evidence>
<evidence type="ECO:0000256" key="7">
    <source>
        <dbReference type="ARBA" id="ARBA00023235"/>
    </source>
</evidence>
<evidence type="ECO:0000256" key="6">
    <source>
        <dbReference type="ARBA" id="ARBA00023125"/>
    </source>
</evidence>
<dbReference type="InterPro" id="IPR027417">
    <property type="entry name" value="P-loop_NTPase"/>
</dbReference>
<evidence type="ECO:0000256" key="1">
    <source>
        <dbReference type="ARBA" id="ARBA00005446"/>
    </source>
</evidence>
<evidence type="ECO:0000256" key="8">
    <source>
        <dbReference type="ARBA" id="ARBA00034617"/>
    </source>
</evidence>
<dbReference type="SUPFAM" id="SSF52540">
    <property type="entry name" value="P-loop containing nucleoside triphosphate hydrolases"/>
    <property type="match status" value="1"/>
</dbReference>
<dbReference type="CDD" id="cd17920">
    <property type="entry name" value="DEXHc_RecQ"/>
    <property type="match status" value="1"/>
</dbReference>
<keyword evidence="5" id="KW-0067">ATP-binding</keyword>
<sequence>MFTSLARPQWDESIKGAVDRAHNPALRFFTEVLPRLLPPERRYIASFILPEAPLEAIITPCDPSFANQQVDFYCPRAKLVIEIDGAQHREPDQQRLDQRRDAYLRQQGIETVRIPTPEVDCPADIIVSAIAQLADRLEDDVLTYDWEKIGHEIEWQRAASYELLLRTQMALLQLMRTGVLDLRDPEWRIAASSDALSDTMPSITAAAFEDICDMVDNLCLLLNRDFQRPLLTITRERPAVELDIGILGCWSEAECAPNVVYARSDYFENRNYFTVACAPALAYDTLGESRREPVSRALRFFLKRLFGFDSFRSGQEGIIRKALARNPTLGILPTGSGKSICYQMACLLQPCISLVVCPIVSLIQDQERNLANFGITRATRIDGQMNSDDKHAVTHGFGSGRHQIIWVSPERFQIAEFRNQLSSIASAMNYGYAVIDEVHCLSEWGHDFRVSYLKLPETIKKFCPHALLLGLTATASFNVLADLKAELGVRNSDIQTAETLDRSELTYHIKRVEGGNRLGAIDSVLDELNEHHRQASGLDSIFEPNGDDSVCGIIFANTKKNARFPGTGCKEILEHLIANNISADAYHADRGDERGGIQRDYLDNKFTVMVATKAFGMGVDKPNVRYTIHSGLPWSIEAFYQEAGRAGRSNDPSRNQSDCYILYVPDPDAKRTERLFAANTTVEEIKAMQNTLRGDLSTLFHLWSLNHDGIEEEKGHVFSIYKALVHGEDTSGIAPIDFNSLGPHSRGKVERALYRLAIMDIVEDWTVEHRHRVFNVRMNHWEGDLETRAKKAVEDYIGRHSSAPVSFDDPHPSFAPYAADYQRALPGKRFFGLIDALLKWTNDHIVFNRRRAIGNMLALCESNRSEEEMRNYINRYFKLNTDIGNQLDLIVGSQRSFQPWVDIFYTLQPTDDPTERVAVLKTHDQIADLVPLCDRYRESNHGDIGLEWTAMMSHLLSGECTAWEIRDQLSFVFEKLSDYPHLDTGNLLACTLELAARAPERSRDVLGEAITAIMPQQAHRAYQLLGDSATLAYLLEESLDRLERTWGRSHHDR</sequence>
<dbReference type="InterPro" id="IPR004589">
    <property type="entry name" value="DNA_helicase_ATP-dep_RecQ"/>
</dbReference>
<dbReference type="RefSeq" id="WP_338211128.1">
    <property type="nucleotide sequence ID" value="NZ_JAYMFF010000019.1"/>
</dbReference>
<dbReference type="PROSITE" id="PS51192">
    <property type="entry name" value="HELICASE_ATP_BIND_1"/>
    <property type="match status" value="1"/>
</dbReference>
<dbReference type="EMBL" id="JAYMFF010000019">
    <property type="protein sequence ID" value="MEC4176676.1"/>
    <property type="molecule type" value="Genomic_DNA"/>
</dbReference>
<comment type="caution">
    <text evidence="12">The sequence shown here is derived from an EMBL/GenBank/DDBJ whole genome shotgun (WGS) entry which is preliminary data.</text>
</comment>
<keyword evidence="6" id="KW-0238">DNA-binding</keyword>
<dbReference type="GO" id="GO:0016787">
    <property type="term" value="F:hydrolase activity"/>
    <property type="evidence" value="ECO:0007669"/>
    <property type="project" value="UniProtKB-KW"/>
</dbReference>
<keyword evidence="3 12" id="KW-0378">Hydrolase</keyword>
<evidence type="ECO:0000313" key="12">
    <source>
        <dbReference type="EMBL" id="MEC4176676.1"/>
    </source>
</evidence>
<evidence type="ECO:0000259" key="10">
    <source>
        <dbReference type="PROSITE" id="PS51192"/>
    </source>
</evidence>
<feature type="domain" description="Helicase ATP-binding" evidence="10">
    <location>
        <begin position="319"/>
        <end position="493"/>
    </location>
</feature>
<dbReference type="InterPro" id="IPR011545">
    <property type="entry name" value="DEAD/DEAH_box_helicase_dom"/>
</dbReference>
<gene>
    <name evidence="12" type="ORF">VIN30_09485</name>
</gene>